<keyword evidence="7" id="KW-0255">Endonuclease</keyword>
<evidence type="ECO:0000259" key="16">
    <source>
        <dbReference type="PROSITE" id="PS50994"/>
    </source>
</evidence>
<evidence type="ECO:0000256" key="7">
    <source>
        <dbReference type="ARBA" id="ARBA00022759"/>
    </source>
</evidence>
<dbReference type="PROSITE" id="PS00141">
    <property type="entry name" value="ASP_PROTEASE"/>
    <property type="match status" value="1"/>
</dbReference>
<keyword evidence="11" id="KW-0695">RNA-directed DNA polymerase</keyword>
<dbReference type="PROSITE" id="PS50994">
    <property type="entry name" value="INTEGRASE"/>
    <property type="match status" value="1"/>
</dbReference>
<feature type="domain" description="Reverse transcriptase" evidence="15">
    <location>
        <begin position="417"/>
        <end position="596"/>
    </location>
</feature>
<dbReference type="GO" id="GO:0004519">
    <property type="term" value="F:endonuclease activity"/>
    <property type="evidence" value="ECO:0007669"/>
    <property type="project" value="UniProtKB-KW"/>
</dbReference>
<dbReference type="InterPro" id="IPR041373">
    <property type="entry name" value="RT_RNaseH"/>
</dbReference>
<sequence>MVRKLAVEVDSNIYLERKEELTAWPRTYTPIATAATTVRAEETTQQYGARHTGLRPPLTDTERNRRRTHNLCLYCGANDDLVERCQLTKGQRRLNTTAYEPDTATSIHHKNESVRTHTLYSAKLQTWRPPTDFTPRIKSRRPQLKVKGSVGGKVVHALVDSGAEDNFINKNILPELQIQKSTPLSQPIIAADGHIIVPSDKARIVEVECKFNDLAKGQFSFVPAPLKHQDVILGYPWLQRINPNIDWITGKIECNNLIPQKRPIKTPIIKTRPRTFPSPLRTVGQRWGARPLNNSNAIAMTKHVRELIRKNTSVQQNNGPNTEERVPIIDWQKLYHTLKLNTILKEHEPDTYQTLPNHYTNFKNVFSKPKAEELAKERSNVNCEIILKPDAKMRRGRVYKMSDTELSLLKTYIDDGIQRGWIRKSKSPCACPVMFRTKPHDSALRLCVDYRAVNANTVKNAYPLPQLDDYLSKMHGAKFFTKLDLRNAFHLLRMKKGDEWKTAFISQFGLYEYQVMPFGLCNAPATFQAWMDDIFRELRETMMCYLDDILIWGETKEQVIERTHKVLYILEKNGLYAKLEKCEFEVTRTWFLGYIIKHNSITIYPSRISLVTEWPEPKTLKQVQSFLGFINFYRRFIPRFSELAHGLTAFTRKENLQRRFELGEEGLQSFRTLQDAFKDSKVLGIWDSSLPAILETDASCYAIAGILSQIVNGVKVPIGFYSKKHSPEETRYATPDQELMAICYSLQHWRHYLEGARHQITVYSDHRNLTTFNTTANLNRRQAGYWAQMSRFDYVIKHIAGKNNPADLPSRREDYKLTKDDAPEVHPFLCLATMSQVPPDIYNALVTATATDNYAAEVNPLDEESKLKWQNDILIYADERAYVPPSLRNRILELCHDSPLAVHQGQARTLEKCYRDCYWPYMKDDIKRYVRGCRNCNENKDPHHATYGKLSPLPVPEGRWTRVHMDFITDLPTTSSGNNAILVVIDALTKMAHFSPVKLKGSDTANARTSADLFRRECIRLHGIPGTLISDRDTRFLNKFWKNMTSKLGIVQQPTTAYHSTANGQAERANTIIEALLRAYCNQAQTDWDTWLDTCEFAYNDSKTSATGTTPFFANYGYHPHRQSHPELFNEEPDQHNEGADWVIKQQLILDKCKEQLLKTQANMSKYYDQRHSEMSFRVGDQVMLHTRHLSLEVDKSRKLAPRWIGPFPVVSIEGPLTYRLSIPNKFNIPHPVYHVSNLEKYHSPDVAQGQTDVNEARIWHEKVTYPIQHRLTPYRILACRTSQKGRQAHYKLEFINTGHTIWAPKTFVGFANSDDRLIDAFHTLNPNAPRPAGYRLKADRVWEDITLPDEEDNAPRRGRPKVQFTRQSTYAITADRPYGDKKLQYAVSNPERSTVTKWMTRGQLIRTIGRQGLDLVEHYTTSKD</sequence>
<organism evidence="17 18">
    <name type="scientific">Blumeria graminis f. sp. triticale</name>
    <dbReference type="NCBI Taxonomy" id="1689686"/>
    <lineage>
        <taxon>Eukaryota</taxon>
        <taxon>Fungi</taxon>
        <taxon>Dikarya</taxon>
        <taxon>Ascomycota</taxon>
        <taxon>Pezizomycotina</taxon>
        <taxon>Leotiomycetes</taxon>
        <taxon>Erysiphales</taxon>
        <taxon>Erysiphaceae</taxon>
        <taxon>Blumeria</taxon>
    </lineage>
</organism>
<dbReference type="GO" id="GO:0004190">
    <property type="term" value="F:aspartic-type endopeptidase activity"/>
    <property type="evidence" value="ECO:0007669"/>
    <property type="project" value="UniProtKB-KW"/>
</dbReference>
<dbReference type="GO" id="GO:0015074">
    <property type="term" value="P:DNA integration"/>
    <property type="evidence" value="ECO:0007669"/>
    <property type="project" value="UniProtKB-KW"/>
</dbReference>
<evidence type="ECO:0000259" key="15">
    <source>
        <dbReference type="PROSITE" id="PS50878"/>
    </source>
</evidence>
<keyword evidence="10" id="KW-0229">DNA integration</keyword>
<evidence type="ECO:0000256" key="2">
    <source>
        <dbReference type="ARBA" id="ARBA00022679"/>
    </source>
</evidence>
<keyword evidence="2" id="KW-0808">Transferase</keyword>
<dbReference type="Pfam" id="PF24626">
    <property type="entry name" value="SH3_Tf2-1"/>
    <property type="match status" value="1"/>
</dbReference>
<keyword evidence="4" id="KW-0540">Nuclease</keyword>
<keyword evidence="6" id="KW-0064">Aspartyl protease</keyword>
<name>A0A9W4D0W2_BLUGR</name>
<evidence type="ECO:0000313" key="18">
    <source>
        <dbReference type="Proteomes" id="UP000683417"/>
    </source>
</evidence>
<evidence type="ECO:0000256" key="11">
    <source>
        <dbReference type="ARBA" id="ARBA00022918"/>
    </source>
</evidence>
<dbReference type="CDD" id="cd00303">
    <property type="entry name" value="retropepsin_like"/>
    <property type="match status" value="1"/>
</dbReference>
<dbReference type="InterPro" id="IPR050951">
    <property type="entry name" value="Retrovirus_Pol_polyprotein"/>
</dbReference>
<keyword evidence="5" id="KW-0479">Metal-binding</keyword>
<evidence type="ECO:0000256" key="1">
    <source>
        <dbReference type="ARBA" id="ARBA00022670"/>
    </source>
</evidence>
<dbReference type="PANTHER" id="PTHR37984:SF5">
    <property type="entry name" value="PROTEIN NYNRIN-LIKE"/>
    <property type="match status" value="1"/>
</dbReference>
<dbReference type="FunFam" id="3.30.70.270:FF:000020">
    <property type="entry name" value="Transposon Tf2-6 polyprotein-like Protein"/>
    <property type="match status" value="1"/>
</dbReference>
<dbReference type="Pfam" id="PF00078">
    <property type="entry name" value="RVT_1"/>
    <property type="match status" value="1"/>
</dbReference>
<accession>A0A9W4D0W2</accession>
<dbReference type="GO" id="GO:0003964">
    <property type="term" value="F:RNA-directed DNA polymerase activity"/>
    <property type="evidence" value="ECO:0007669"/>
    <property type="project" value="UniProtKB-KW"/>
</dbReference>
<proteinExistence type="predicted"/>
<dbReference type="InterPro" id="IPR000477">
    <property type="entry name" value="RT_dom"/>
</dbReference>
<dbReference type="GO" id="GO:0006310">
    <property type="term" value="P:DNA recombination"/>
    <property type="evidence" value="ECO:0007669"/>
    <property type="project" value="UniProtKB-KW"/>
</dbReference>
<evidence type="ECO:0000256" key="6">
    <source>
        <dbReference type="ARBA" id="ARBA00022750"/>
    </source>
</evidence>
<dbReference type="PROSITE" id="PS50878">
    <property type="entry name" value="RT_POL"/>
    <property type="match status" value="1"/>
</dbReference>
<reference evidence="17" key="1">
    <citation type="submission" date="2020-10" db="EMBL/GenBank/DDBJ databases">
        <authorList>
            <person name="Muller C M."/>
        </authorList>
    </citation>
    <scope>NUCLEOTIDE SEQUENCE</scope>
    <source>
        <strain evidence="17">THUN-12</strain>
    </source>
</reference>
<evidence type="ECO:0000256" key="9">
    <source>
        <dbReference type="ARBA" id="ARBA00022842"/>
    </source>
</evidence>
<evidence type="ECO:0000256" key="5">
    <source>
        <dbReference type="ARBA" id="ARBA00022723"/>
    </source>
</evidence>
<keyword evidence="8" id="KW-0378">Hydrolase</keyword>
<dbReference type="InterPro" id="IPR041588">
    <property type="entry name" value="Integrase_H2C2"/>
</dbReference>
<keyword evidence="13" id="KW-0238">DNA-binding</keyword>
<dbReference type="GO" id="GO:0003887">
    <property type="term" value="F:DNA-directed DNA polymerase activity"/>
    <property type="evidence" value="ECO:0007669"/>
    <property type="project" value="UniProtKB-KW"/>
</dbReference>
<keyword evidence="12" id="KW-0239">DNA-directed DNA polymerase</keyword>
<evidence type="ECO:0000256" key="12">
    <source>
        <dbReference type="ARBA" id="ARBA00022932"/>
    </source>
</evidence>
<dbReference type="Pfam" id="PF17917">
    <property type="entry name" value="RT_RNaseH"/>
    <property type="match status" value="1"/>
</dbReference>
<evidence type="ECO:0000256" key="8">
    <source>
        <dbReference type="ARBA" id="ARBA00022801"/>
    </source>
</evidence>
<dbReference type="CDD" id="cd09274">
    <property type="entry name" value="RNase_HI_RT_Ty3"/>
    <property type="match status" value="1"/>
</dbReference>
<dbReference type="EMBL" id="CAJHIT010000002">
    <property type="protein sequence ID" value="CAD6499907.1"/>
    <property type="molecule type" value="Genomic_DNA"/>
</dbReference>
<protein>
    <submittedName>
        <fullName evidence="17">BgTH12-04012</fullName>
    </submittedName>
</protein>
<comment type="caution">
    <text evidence="17">The sequence shown here is derived from an EMBL/GenBank/DDBJ whole genome shotgun (WGS) entry which is preliminary data.</text>
</comment>
<dbReference type="InterPro" id="IPR001584">
    <property type="entry name" value="Integrase_cat-core"/>
</dbReference>
<keyword evidence="3" id="KW-0548">Nucleotidyltransferase</keyword>
<evidence type="ECO:0000256" key="10">
    <source>
        <dbReference type="ARBA" id="ARBA00022908"/>
    </source>
</evidence>
<evidence type="ECO:0000313" key="17">
    <source>
        <dbReference type="EMBL" id="CAD6499907.1"/>
    </source>
</evidence>
<dbReference type="PANTHER" id="PTHR37984">
    <property type="entry name" value="PROTEIN CBG26694"/>
    <property type="match status" value="1"/>
</dbReference>
<dbReference type="GO" id="GO:0006508">
    <property type="term" value="P:proteolysis"/>
    <property type="evidence" value="ECO:0007669"/>
    <property type="project" value="UniProtKB-KW"/>
</dbReference>
<dbReference type="GO" id="GO:0046872">
    <property type="term" value="F:metal ion binding"/>
    <property type="evidence" value="ECO:0007669"/>
    <property type="project" value="UniProtKB-KW"/>
</dbReference>
<dbReference type="InterPro" id="IPR056924">
    <property type="entry name" value="SH3_Tf2-1"/>
</dbReference>
<dbReference type="Pfam" id="PF13975">
    <property type="entry name" value="gag-asp_proteas"/>
    <property type="match status" value="1"/>
</dbReference>
<dbReference type="Proteomes" id="UP000683417">
    <property type="component" value="Unassembled WGS sequence"/>
</dbReference>
<gene>
    <name evidence="17" type="ORF">BGTH12_LOCUS1265</name>
</gene>
<keyword evidence="9" id="KW-0460">Magnesium</keyword>
<dbReference type="GO" id="GO:0003677">
    <property type="term" value="F:DNA binding"/>
    <property type="evidence" value="ECO:0007669"/>
    <property type="project" value="UniProtKB-KW"/>
</dbReference>
<keyword evidence="14" id="KW-0233">DNA recombination</keyword>
<dbReference type="InterPro" id="IPR001969">
    <property type="entry name" value="Aspartic_peptidase_AS"/>
</dbReference>
<dbReference type="CDD" id="cd01647">
    <property type="entry name" value="RT_LTR"/>
    <property type="match status" value="1"/>
</dbReference>
<evidence type="ECO:0000256" key="14">
    <source>
        <dbReference type="ARBA" id="ARBA00023172"/>
    </source>
</evidence>
<evidence type="ECO:0000256" key="3">
    <source>
        <dbReference type="ARBA" id="ARBA00022695"/>
    </source>
</evidence>
<evidence type="ECO:0000256" key="4">
    <source>
        <dbReference type="ARBA" id="ARBA00022722"/>
    </source>
</evidence>
<keyword evidence="1" id="KW-0645">Protease</keyword>
<feature type="domain" description="Integrase catalytic" evidence="16">
    <location>
        <begin position="950"/>
        <end position="1119"/>
    </location>
</feature>
<dbReference type="FunFam" id="1.10.340.70:FF:000001">
    <property type="entry name" value="Retrovirus-related Pol polyprotein from transposon gypsy-like Protein"/>
    <property type="match status" value="1"/>
</dbReference>
<dbReference type="Pfam" id="PF17921">
    <property type="entry name" value="Integrase_H2C2"/>
    <property type="match status" value="1"/>
</dbReference>
<evidence type="ECO:0000256" key="13">
    <source>
        <dbReference type="ARBA" id="ARBA00023125"/>
    </source>
</evidence>
<dbReference type="FunFam" id="3.30.420.10:FF:000032">
    <property type="entry name" value="Retrovirus-related Pol polyprotein from transposon 297-like Protein"/>
    <property type="match status" value="1"/>
</dbReference>